<sequence length="214" mass="22566">MAHVTKVTDARVVGLANSIRDKSLNAKEIKQILTAIGCEIGRICGEAMKVAKDEAFITPQNVNFNGVVVRIPRLVVITTKADAETLGHGISASSGATDQGYINFQGIRGKKALNAPVREACFPNLGGHNVEAVIVGKAVLATGCTAISLTKSAITQYMPSRLFIASIFYSKAGLADLVNEFPRSEIIIIGNCDGLDEDGMLIPGVGDLDARLAL</sequence>
<dbReference type="Gene3D" id="3.40.50.2020">
    <property type="match status" value="1"/>
</dbReference>
<dbReference type="OrthoDB" id="2082802at2"/>
<dbReference type="SUPFAM" id="SSF53271">
    <property type="entry name" value="PRTase-like"/>
    <property type="match status" value="1"/>
</dbReference>
<gene>
    <name evidence="2" type="ORF">F1189_23460</name>
</gene>
<dbReference type="InterPro" id="IPR029057">
    <property type="entry name" value="PRTase-like"/>
</dbReference>
<feature type="domain" description="Phosphoribosyltransferase" evidence="1">
    <location>
        <begin position="19"/>
        <end position="211"/>
    </location>
</feature>
<name>A0A5M6IQ26_9PROT</name>
<comment type="caution">
    <text evidence="2">The sequence shown here is derived from an EMBL/GenBank/DDBJ whole genome shotgun (WGS) entry which is preliminary data.</text>
</comment>
<evidence type="ECO:0000259" key="1">
    <source>
        <dbReference type="Pfam" id="PF14681"/>
    </source>
</evidence>
<accession>A0A5M6IQ26</accession>
<proteinExistence type="predicted"/>
<reference evidence="2 3" key="1">
    <citation type="submission" date="2019-09" db="EMBL/GenBank/DDBJ databases">
        <title>Genome sequence of Rhodovastum atsumiense, a diverse member of the Acetobacteraceae family of non-sulfur purple photosynthetic bacteria.</title>
        <authorList>
            <person name="Meyer T."/>
            <person name="Kyndt J."/>
        </authorList>
    </citation>
    <scope>NUCLEOTIDE SEQUENCE [LARGE SCALE GENOMIC DNA]</scope>
    <source>
        <strain evidence="2 3">DSM 21279</strain>
    </source>
</reference>
<dbReference type="Proteomes" id="UP000325255">
    <property type="component" value="Unassembled WGS sequence"/>
</dbReference>
<keyword evidence="3" id="KW-1185">Reference proteome</keyword>
<dbReference type="AlphaFoldDB" id="A0A5M6IQ26"/>
<evidence type="ECO:0000313" key="3">
    <source>
        <dbReference type="Proteomes" id="UP000325255"/>
    </source>
</evidence>
<dbReference type="EMBL" id="VWPK01000047">
    <property type="protein sequence ID" value="KAA5609585.1"/>
    <property type="molecule type" value="Genomic_DNA"/>
</dbReference>
<dbReference type="Pfam" id="PF14681">
    <property type="entry name" value="UPRTase"/>
    <property type="match status" value="1"/>
</dbReference>
<dbReference type="InterPro" id="IPR000836">
    <property type="entry name" value="PRTase_dom"/>
</dbReference>
<dbReference type="RefSeq" id="WP_150043399.1">
    <property type="nucleotide sequence ID" value="NZ_OW485607.1"/>
</dbReference>
<protein>
    <recommendedName>
        <fullName evidence="1">Phosphoribosyltransferase domain-containing protein</fullName>
    </recommendedName>
</protein>
<evidence type="ECO:0000313" key="2">
    <source>
        <dbReference type="EMBL" id="KAA5609585.1"/>
    </source>
</evidence>
<organism evidence="2 3">
    <name type="scientific">Rhodovastum atsumiense</name>
    <dbReference type="NCBI Taxonomy" id="504468"/>
    <lineage>
        <taxon>Bacteria</taxon>
        <taxon>Pseudomonadati</taxon>
        <taxon>Pseudomonadota</taxon>
        <taxon>Alphaproteobacteria</taxon>
        <taxon>Acetobacterales</taxon>
        <taxon>Acetobacteraceae</taxon>
        <taxon>Rhodovastum</taxon>
    </lineage>
</organism>